<evidence type="ECO:0000256" key="1">
    <source>
        <dbReference type="SAM" id="MobiDB-lite"/>
    </source>
</evidence>
<sequence length="223" mass="24804">MSPHHLPCHIIIFSNRETLIPNPSRQLPPRRSVANLNAIAPSPDNHLTAVGQHLAATMRHQQHHHDHHESTFSFIAQPFFFLARGNHHVAPPSPDREFATTSQIQTTSLTAVKLLPSRDQTRVLRFHRSRVPHSTTTVLVSATIFNRHLPPWQPTSSSRCWSARPPQNPTIASTSSKLASKTTTTCTQKNQKQNSTTTSFFSTAAEAGARMFSNLQFAAQAET</sequence>
<feature type="region of interest" description="Disordered" evidence="1">
    <location>
        <begin position="155"/>
        <end position="197"/>
    </location>
</feature>
<evidence type="ECO:0000313" key="2">
    <source>
        <dbReference type="EMBL" id="KOM26890.1"/>
    </source>
</evidence>
<dbReference type="Gramene" id="KOM26890">
    <property type="protein sequence ID" value="KOM26890"/>
    <property type="gene ID" value="LR48_Vigan334s000200"/>
</dbReference>
<organism evidence="2 3">
    <name type="scientific">Phaseolus angularis</name>
    <name type="common">Azuki bean</name>
    <name type="synonym">Vigna angularis</name>
    <dbReference type="NCBI Taxonomy" id="3914"/>
    <lineage>
        <taxon>Eukaryota</taxon>
        <taxon>Viridiplantae</taxon>
        <taxon>Streptophyta</taxon>
        <taxon>Embryophyta</taxon>
        <taxon>Tracheophyta</taxon>
        <taxon>Spermatophyta</taxon>
        <taxon>Magnoliopsida</taxon>
        <taxon>eudicotyledons</taxon>
        <taxon>Gunneridae</taxon>
        <taxon>Pentapetalae</taxon>
        <taxon>rosids</taxon>
        <taxon>fabids</taxon>
        <taxon>Fabales</taxon>
        <taxon>Fabaceae</taxon>
        <taxon>Papilionoideae</taxon>
        <taxon>50 kb inversion clade</taxon>
        <taxon>NPAAA clade</taxon>
        <taxon>indigoferoid/millettioid clade</taxon>
        <taxon>Phaseoleae</taxon>
        <taxon>Vigna</taxon>
    </lineage>
</organism>
<evidence type="ECO:0000313" key="3">
    <source>
        <dbReference type="Proteomes" id="UP000053144"/>
    </source>
</evidence>
<dbReference type="EMBL" id="KQ258348">
    <property type="protein sequence ID" value="KOM26890.1"/>
    <property type="molecule type" value="Genomic_DNA"/>
</dbReference>
<feature type="compositionally biased region" description="Low complexity" evidence="1">
    <location>
        <begin position="170"/>
        <end position="197"/>
    </location>
</feature>
<reference evidence="3" key="1">
    <citation type="journal article" date="2015" name="Proc. Natl. Acad. Sci. U.S.A.">
        <title>Genome sequencing of adzuki bean (Vigna angularis) provides insight into high starch and low fat accumulation and domestication.</title>
        <authorList>
            <person name="Yang K."/>
            <person name="Tian Z."/>
            <person name="Chen C."/>
            <person name="Luo L."/>
            <person name="Zhao B."/>
            <person name="Wang Z."/>
            <person name="Yu L."/>
            <person name="Li Y."/>
            <person name="Sun Y."/>
            <person name="Li W."/>
            <person name="Chen Y."/>
            <person name="Li Y."/>
            <person name="Zhang Y."/>
            <person name="Ai D."/>
            <person name="Zhao J."/>
            <person name="Shang C."/>
            <person name="Ma Y."/>
            <person name="Wu B."/>
            <person name="Wang M."/>
            <person name="Gao L."/>
            <person name="Sun D."/>
            <person name="Zhang P."/>
            <person name="Guo F."/>
            <person name="Wang W."/>
            <person name="Li Y."/>
            <person name="Wang J."/>
            <person name="Varshney R.K."/>
            <person name="Wang J."/>
            <person name="Ling H.Q."/>
            <person name="Wan P."/>
        </authorList>
    </citation>
    <scope>NUCLEOTIDE SEQUENCE</scope>
    <source>
        <strain evidence="3">cv. Jingnong 6</strain>
    </source>
</reference>
<dbReference type="AlphaFoldDB" id="A0A0L9T8G2"/>
<accession>A0A0L9T8G2</accession>
<protein>
    <submittedName>
        <fullName evidence="2">Uncharacterized protein</fullName>
    </submittedName>
</protein>
<proteinExistence type="predicted"/>
<name>A0A0L9T8G2_PHAAN</name>
<gene>
    <name evidence="2" type="ORF">LR48_Vigan334s000200</name>
</gene>
<dbReference type="Proteomes" id="UP000053144">
    <property type="component" value="Unassembled WGS sequence"/>
</dbReference>